<accession>A0A2S9WQC1</accession>
<comment type="caution">
    <text evidence="1">The sequence shown here is derived from an EMBL/GenBank/DDBJ whole genome shotgun (WGS) entry which is preliminary data.</text>
</comment>
<reference evidence="1 2" key="1">
    <citation type="submission" date="2016-11" db="EMBL/GenBank/DDBJ databases">
        <title>Trade-off between light-utilization and light-protection in marine flavobacteria.</title>
        <authorList>
            <person name="Kumagai Y."/>
        </authorList>
    </citation>
    <scope>NUCLEOTIDE SEQUENCE [LARGE SCALE GENOMIC DNA]</scope>
    <source>
        <strain evidence="1 2">JCM 17109</strain>
    </source>
</reference>
<dbReference type="PROSITE" id="PS51257">
    <property type="entry name" value="PROKAR_LIPOPROTEIN"/>
    <property type="match status" value="1"/>
</dbReference>
<name>A0A2S9WQC1_9FLAO</name>
<dbReference type="Proteomes" id="UP000239532">
    <property type="component" value="Unassembled WGS sequence"/>
</dbReference>
<protein>
    <submittedName>
        <fullName evidence="1">Uncharacterized protein</fullName>
    </submittedName>
</protein>
<keyword evidence="2" id="KW-1185">Reference proteome</keyword>
<proteinExistence type="predicted"/>
<evidence type="ECO:0000313" key="1">
    <source>
        <dbReference type="EMBL" id="PRP65684.1"/>
    </source>
</evidence>
<dbReference type="RefSeq" id="WP_105981581.1">
    <property type="nucleotide sequence ID" value="NZ_MQUC01000003.1"/>
</dbReference>
<dbReference type="AlphaFoldDB" id="A0A2S9WQC1"/>
<gene>
    <name evidence="1" type="ORF">BST86_00550</name>
</gene>
<sequence>MKKKLLILIGIIGIVTSCSNDKAIFKVDIIEQETGDKIEFVPNMPFELIKDSTYFYFSKEDYYKVMVADISKGKQIYKSDKFEIRVILRKYMNAKGTYFEFVLRSFSKDFKIIDSYVMASTIEELNCNGVIDGKLNITTTCADGTVTTATVDEYGKFIINE</sequence>
<dbReference type="EMBL" id="MQUC01000003">
    <property type="protein sequence ID" value="PRP65684.1"/>
    <property type="molecule type" value="Genomic_DNA"/>
</dbReference>
<evidence type="ECO:0000313" key="2">
    <source>
        <dbReference type="Proteomes" id="UP000239532"/>
    </source>
</evidence>
<organism evidence="1 2">
    <name type="scientific">Nonlabens agnitus</name>
    <dbReference type="NCBI Taxonomy" id="870484"/>
    <lineage>
        <taxon>Bacteria</taxon>
        <taxon>Pseudomonadati</taxon>
        <taxon>Bacteroidota</taxon>
        <taxon>Flavobacteriia</taxon>
        <taxon>Flavobacteriales</taxon>
        <taxon>Flavobacteriaceae</taxon>
        <taxon>Nonlabens</taxon>
    </lineage>
</organism>
<dbReference type="OrthoDB" id="1144222at2"/>